<evidence type="ECO:0000259" key="2">
    <source>
        <dbReference type="PROSITE" id="PS51425"/>
    </source>
</evidence>
<dbReference type="Pfam" id="PF21581">
    <property type="entry name" value="SCD"/>
    <property type="match status" value="1"/>
</dbReference>
<sequence length="1131" mass="130002">MENKNLQKKSNQTQLPDDLVDSKNLLNDSVVLEKSIILFDFFMKKDGDSSIIKTWASNFNSHPLPSFCDILSTILQLAGKRIEISIEHIESDAFDIVLEEFQEATDHIKTRKSFKNPTNSSTTQKNKKTQHNKNSDIDSDDYTGDHNDDENTSDTTDEENESESEEVETSSSSQIPPLTRFLKDKVLSKTLSKFWHELSEAMISCNALYSSSFINFRQWLIAFNKSEIRIIRQSSTFCALSLFNTLAVSLNRLKNELFRILNIYNNNDQNFQNSMVTRSKNLYEQDIKFYTSISQSLLQQFIYTRINDVDENIRMMAVQSLTDAAIDCPSEFADFKILKCFEKILNDRSSRNRRDVLRCIQRILSESPLNQNSNTNLNTNDNHNDQSYYDKMKPLAEKFVPIILGLFNDKENSVVSSAIDCLFSFTENNLFVQNKQIEELCINYASSLLSDESQAIRAAAAKFISKLLFGQNKNEEENNSSLKCLIEFLQKHFCSNKNKNDDDNINNEDDLPIVISSLFPNLPCLHDWDEMIDILSIETDNDKARILAKILYYSAEKLNSSNNSNDYDNQIRKLSLSLVKFLPTLIKGYQKDDDIVLSLVDAAKLINLDVISENSYEHYFQKLLAEICNIFLHSSNRVVFTTSISSLYELSARNHQLSLIARHELDRLAVECGNDCDMQVQLQQTLSSSHPSLKQEIENIVADRESIAKFVAAARLVDVSDNGKLRSIVVNRINTLSKAIEQNHDNLNFDSDFSNVILEVISDCIECLQFIFRWDMKHVHNKKISKNDYIPTFKENLDIFYRFLTTTEINQIIQEDKKEEEKINSEEEDKTIKSEEEEEDNELKIKSNAADRVKENAFKALGDVIALSPFLKENFNDVLIESDIIEKFYFTYHTSFSRSKKVELFIYVMHPIRTRAIDMSYASHILVYFGFNPLQQSVKAMWKDISQGRNVLIYGNHLLRAFFLASVSLNKVELRLSARFMLGKVKAIDFIEQFLHFELDRENSDDKEISNERYETIVASALPFFFGLTSANAKEILDKSDKIPSKYNEILNLISNNEKPTQKSLSKIIQASKSNQNRNLPSSKPTNKLKVMNERNQKSKKKKNKIDSESLSTTTDSSTESSESSSENDDE</sequence>
<dbReference type="InterPro" id="IPR056396">
    <property type="entry name" value="HEAT_SCC3-SA"/>
</dbReference>
<dbReference type="SUPFAM" id="SSF48371">
    <property type="entry name" value="ARM repeat"/>
    <property type="match status" value="1"/>
</dbReference>
<feature type="compositionally biased region" description="Low complexity" evidence="1">
    <location>
        <begin position="1109"/>
        <end position="1125"/>
    </location>
</feature>
<feature type="compositionally biased region" description="Low complexity" evidence="1">
    <location>
        <begin position="115"/>
        <end position="124"/>
    </location>
</feature>
<comment type="caution">
    <text evidence="3">The sequence shown here is derived from an EMBL/GenBank/DDBJ whole genome shotgun (WGS) entry which is preliminary data.</text>
</comment>
<dbReference type="InterPro" id="IPR016024">
    <property type="entry name" value="ARM-type_fold"/>
</dbReference>
<feature type="region of interest" description="Disordered" evidence="1">
    <location>
        <begin position="1071"/>
        <end position="1131"/>
    </location>
</feature>
<dbReference type="Pfam" id="PF08514">
    <property type="entry name" value="STAG"/>
    <property type="match status" value="1"/>
</dbReference>
<dbReference type="PANTHER" id="PTHR11199:SF0">
    <property type="entry name" value="LD34181P-RELATED"/>
    <property type="match status" value="1"/>
</dbReference>
<dbReference type="EMBL" id="JAPFFF010000004">
    <property type="protein sequence ID" value="KAK8891188.1"/>
    <property type="molecule type" value="Genomic_DNA"/>
</dbReference>
<feature type="compositionally biased region" description="Acidic residues" evidence="1">
    <location>
        <begin position="137"/>
        <end position="168"/>
    </location>
</feature>
<evidence type="ECO:0000256" key="1">
    <source>
        <dbReference type="SAM" id="MobiDB-lite"/>
    </source>
</evidence>
<dbReference type="InterPro" id="IPR020839">
    <property type="entry name" value="SCD"/>
</dbReference>
<protein>
    <submittedName>
        <fullName evidence="3">Cohesin subunit SA-3</fullName>
    </submittedName>
</protein>
<evidence type="ECO:0000313" key="3">
    <source>
        <dbReference type="EMBL" id="KAK8891188.1"/>
    </source>
</evidence>
<dbReference type="Pfam" id="PF24571">
    <property type="entry name" value="HEAT_SCC3-SA"/>
    <property type="match status" value="1"/>
</dbReference>
<accession>A0ABR2KJ53</accession>
<feature type="compositionally biased region" description="Polar residues" evidence="1">
    <location>
        <begin position="1071"/>
        <end position="1086"/>
    </location>
</feature>
<dbReference type="Proteomes" id="UP001470230">
    <property type="component" value="Unassembled WGS sequence"/>
</dbReference>
<dbReference type="PANTHER" id="PTHR11199">
    <property type="entry name" value="STROMAL ANTIGEN"/>
    <property type="match status" value="1"/>
</dbReference>
<dbReference type="PROSITE" id="PS51425">
    <property type="entry name" value="SCD"/>
    <property type="match status" value="1"/>
</dbReference>
<proteinExistence type="predicted"/>
<keyword evidence="4" id="KW-1185">Reference proteome</keyword>
<gene>
    <name evidence="3" type="ORF">M9Y10_028394</name>
</gene>
<feature type="domain" description="SCD" evidence="2">
    <location>
        <begin position="302"/>
        <end position="406"/>
    </location>
</feature>
<name>A0ABR2KJ53_9EUKA</name>
<evidence type="ECO:0000313" key="4">
    <source>
        <dbReference type="Proteomes" id="UP001470230"/>
    </source>
</evidence>
<dbReference type="InterPro" id="IPR011989">
    <property type="entry name" value="ARM-like"/>
</dbReference>
<dbReference type="InterPro" id="IPR013721">
    <property type="entry name" value="STAG"/>
</dbReference>
<feature type="region of interest" description="Disordered" evidence="1">
    <location>
        <begin position="108"/>
        <end position="174"/>
    </location>
</feature>
<reference evidence="3 4" key="1">
    <citation type="submission" date="2024-04" db="EMBL/GenBank/DDBJ databases">
        <title>Tritrichomonas musculus Genome.</title>
        <authorList>
            <person name="Alves-Ferreira E."/>
            <person name="Grigg M."/>
            <person name="Lorenzi H."/>
            <person name="Galac M."/>
        </authorList>
    </citation>
    <scope>NUCLEOTIDE SEQUENCE [LARGE SCALE GENOMIC DNA]</scope>
    <source>
        <strain evidence="3 4">EAF2021</strain>
    </source>
</reference>
<feature type="compositionally biased region" description="Basic and acidic residues" evidence="1">
    <location>
        <begin position="816"/>
        <end position="834"/>
    </location>
</feature>
<dbReference type="InterPro" id="IPR039662">
    <property type="entry name" value="Cohesin_Scc3/SA"/>
</dbReference>
<feature type="region of interest" description="Disordered" evidence="1">
    <location>
        <begin position="816"/>
        <end position="839"/>
    </location>
</feature>
<dbReference type="Gene3D" id="1.25.10.10">
    <property type="entry name" value="Leucine-rich Repeat Variant"/>
    <property type="match status" value="1"/>
</dbReference>
<organism evidence="3 4">
    <name type="scientific">Tritrichomonas musculus</name>
    <dbReference type="NCBI Taxonomy" id="1915356"/>
    <lineage>
        <taxon>Eukaryota</taxon>
        <taxon>Metamonada</taxon>
        <taxon>Parabasalia</taxon>
        <taxon>Tritrichomonadida</taxon>
        <taxon>Tritrichomonadidae</taxon>
        <taxon>Tritrichomonas</taxon>
    </lineage>
</organism>